<feature type="compositionally biased region" description="Low complexity" evidence="1">
    <location>
        <begin position="590"/>
        <end position="611"/>
    </location>
</feature>
<dbReference type="Proteomes" id="UP000095280">
    <property type="component" value="Unplaced"/>
</dbReference>
<dbReference type="GO" id="GO:0008017">
    <property type="term" value="F:microtubule binding"/>
    <property type="evidence" value="ECO:0007669"/>
    <property type="project" value="TreeGrafter"/>
</dbReference>
<dbReference type="GO" id="GO:0000226">
    <property type="term" value="P:microtubule cytoskeleton organization"/>
    <property type="evidence" value="ECO:0007669"/>
    <property type="project" value="TreeGrafter"/>
</dbReference>
<organism evidence="3 4">
    <name type="scientific">Macrostomum lignano</name>
    <dbReference type="NCBI Taxonomy" id="282301"/>
    <lineage>
        <taxon>Eukaryota</taxon>
        <taxon>Metazoa</taxon>
        <taxon>Spiralia</taxon>
        <taxon>Lophotrochozoa</taxon>
        <taxon>Platyhelminthes</taxon>
        <taxon>Rhabditophora</taxon>
        <taxon>Macrostomorpha</taxon>
        <taxon>Macrostomida</taxon>
        <taxon>Macrostomidae</taxon>
        <taxon>Macrostomum</taxon>
    </lineage>
</organism>
<feature type="compositionally biased region" description="Low complexity" evidence="1">
    <location>
        <begin position="402"/>
        <end position="412"/>
    </location>
</feature>
<dbReference type="InterPro" id="IPR034085">
    <property type="entry name" value="TOG"/>
</dbReference>
<sequence>QQQQQQQYYQPAKQSTASNDAFGCVPRNLVDQLDDREEISLRAQAIEDLRTHLRQLDTLEAAVPHLEKFLAFLHSLLDDVNFRIAIVTLDILYLLANRLGSRLQPHLRSLLAGITKRMSDGKNVVRTALMKLAILLMHNHRPQIVLDLLLNNLEHRNSRVRQETLNMTISALVTFPSSDFDLPRLCNCIAPALLDPKRQVRHAALEVMALLAQGLGSGRLQPLQLAVREQETRPDATGLFEAVMSRLAKRQLPRLSAEGLVEYAIPVPSSATRRPQAGGAAAGSGGANEDWVMQASAGGYGSAKSRSELVDLETDSLASERRKSSAGRLAKGKLPWEPAASEPAPAPSQEVGRAKQKPPQQQQQQQQQATHSNDPASSTSVLNSRQQPQAQPPQTQPPQAQPPQAESPQAIREAQRLRDQRADQQPRKVKRFLDQSEKPELQQGGDTASPGNQWSSGPTAKGSYLKNLEKQSKPRLVKSKRPELITSDVLDDLPSTSRSVASSQPQQAAPDQEGSAGKLPAIPKQQQQKRASDSVAASEAKNKRQGGPSYDSGNGDAREPAASDPEASPGSPAAPRLQVVGQAARGATCSAVRVPAATRATTGARSATPAAGRDAIFLKDCGRSVDLRCKLPAGPMRNSGGGLPGAHETAVGSFGWQKAETSDRRPSNPPSDSGVGAAAANYSTTSTTAPSSTRGSQIDAAEEHPPPE</sequence>
<dbReference type="Gene3D" id="1.25.10.10">
    <property type="entry name" value="Leucine-rich Repeat Variant"/>
    <property type="match status" value="1"/>
</dbReference>
<evidence type="ECO:0000259" key="2">
    <source>
        <dbReference type="SMART" id="SM01349"/>
    </source>
</evidence>
<dbReference type="WBParaSite" id="maker-uti_cns_0010054-snap-gene-0.2-mRNA-1">
    <property type="protein sequence ID" value="maker-uti_cns_0010054-snap-gene-0.2-mRNA-1"/>
    <property type="gene ID" value="maker-uti_cns_0010054-snap-gene-0.2"/>
</dbReference>
<accession>A0A1I8I6E2</accession>
<name>A0A1I8I6E2_9PLAT</name>
<dbReference type="PANTHER" id="PTHR21567">
    <property type="entry name" value="CLASP"/>
    <property type="match status" value="1"/>
</dbReference>
<proteinExistence type="predicted"/>
<evidence type="ECO:0000313" key="3">
    <source>
        <dbReference type="Proteomes" id="UP000095280"/>
    </source>
</evidence>
<feature type="compositionally biased region" description="Polar residues" evidence="1">
    <location>
        <begin position="369"/>
        <end position="385"/>
    </location>
</feature>
<feature type="compositionally biased region" description="Polar residues" evidence="1">
    <location>
        <begin position="444"/>
        <end position="458"/>
    </location>
</feature>
<dbReference type="InterPro" id="IPR011989">
    <property type="entry name" value="ARM-like"/>
</dbReference>
<keyword evidence="3" id="KW-1185">Reference proteome</keyword>
<feature type="compositionally biased region" description="Basic and acidic residues" evidence="1">
    <location>
        <begin position="413"/>
        <end position="440"/>
    </location>
</feature>
<protein>
    <submittedName>
        <fullName evidence="4">TOG domain-containing protein</fullName>
    </submittedName>
</protein>
<dbReference type="GO" id="GO:0005881">
    <property type="term" value="C:cytoplasmic microtubule"/>
    <property type="evidence" value="ECO:0007669"/>
    <property type="project" value="TreeGrafter"/>
</dbReference>
<feature type="compositionally biased region" description="Low complexity" evidence="1">
    <location>
        <begin position="501"/>
        <end position="510"/>
    </location>
</feature>
<feature type="domain" description="TOG" evidence="2">
    <location>
        <begin position="11"/>
        <end position="253"/>
    </location>
</feature>
<dbReference type="InterPro" id="IPR016024">
    <property type="entry name" value="ARM-type_fold"/>
</dbReference>
<reference evidence="4" key="1">
    <citation type="submission" date="2016-11" db="UniProtKB">
        <authorList>
            <consortium name="WormBaseParasite"/>
        </authorList>
    </citation>
    <scope>IDENTIFICATION</scope>
</reference>
<evidence type="ECO:0000256" key="1">
    <source>
        <dbReference type="SAM" id="MobiDB-lite"/>
    </source>
</evidence>
<feature type="compositionally biased region" description="Low complexity" evidence="1">
    <location>
        <begin position="670"/>
        <end position="696"/>
    </location>
</feature>
<feature type="region of interest" description="Disordered" evidence="1">
    <location>
        <begin position="1"/>
        <end position="20"/>
    </location>
</feature>
<dbReference type="SUPFAM" id="SSF48371">
    <property type="entry name" value="ARM repeat"/>
    <property type="match status" value="1"/>
</dbReference>
<feature type="compositionally biased region" description="Low complexity" evidence="1">
    <location>
        <begin position="357"/>
        <end position="368"/>
    </location>
</feature>
<feature type="region of interest" description="Disordered" evidence="1">
    <location>
        <begin position="314"/>
        <end position="611"/>
    </location>
</feature>
<dbReference type="GO" id="GO:0005929">
    <property type="term" value="C:cilium"/>
    <property type="evidence" value="ECO:0007669"/>
    <property type="project" value="TreeGrafter"/>
</dbReference>
<feature type="compositionally biased region" description="Low complexity" evidence="1">
    <location>
        <begin position="1"/>
        <end position="10"/>
    </location>
</feature>
<evidence type="ECO:0000313" key="4">
    <source>
        <dbReference type="WBParaSite" id="maker-uti_cns_0010054-snap-gene-0.2-mRNA-1"/>
    </source>
</evidence>
<feature type="compositionally biased region" description="Pro residues" evidence="1">
    <location>
        <begin position="390"/>
        <end position="401"/>
    </location>
</feature>
<feature type="region of interest" description="Disordered" evidence="1">
    <location>
        <begin position="633"/>
        <end position="708"/>
    </location>
</feature>
<dbReference type="SMART" id="SM01349">
    <property type="entry name" value="TOG"/>
    <property type="match status" value="1"/>
</dbReference>
<dbReference type="PANTHER" id="PTHR21567:SF87">
    <property type="entry name" value="CRESCERIN-LIKE PROTEIN CHE-12"/>
    <property type="match status" value="1"/>
</dbReference>
<dbReference type="AlphaFoldDB" id="A0A1I8I6E2"/>